<evidence type="ECO:0000313" key="2">
    <source>
        <dbReference type="Proteomes" id="UP000314294"/>
    </source>
</evidence>
<protein>
    <submittedName>
        <fullName evidence="1">Uncharacterized protein</fullName>
    </submittedName>
</protein>
<name>A0A4Z2G2V8_9TELE</name>
<accession>A0A4Z2G2V8</accession>
<evidence type="ECO:0000313" key="1">
    <source>
        <dbReference type="EMBL" id="TNN47194.1"/>
    </source>
</evidence>
<comment type="caution">
    <text evidence="1">The sequence shown here is derived from an EMBL/GenBank/DDBJ whole genome shotgun (WGS) entry which is preliminary data.</text>
</comment>
<gene>
    <name evidence="1" type="ORF">EYF80_042619</name>
</gene>
<organism evidence="1 2">
    <name type="scientific">Liparis tanakae</name>
    <name type="common">Tanaka's snailfish</name>
    <dbReference type="NCBI Taxonomy" id="230148"/>
    <lineage>
        <taxon>Eukaryota</taxon>
        <taxon>Metazoa</taxon>
        <taxon>Chordata</taxon>
        <taxon>Craniata</taxon>
        <taxon>Vertebrata</taxon>
        <taxon>Euteleostomi</taxon>
        <taxon>Actinopterygii</taxon>
        <taxon>Neopterygii</taxon>
        <taxon>Teleostei</taxon>
        <taxon>Neoteleostei</taxon>
        <taxon>Acanthomorphata</taxon>
        <taxon>Eupercaria</taxon>
        <taxon>Perciformes</taxon>
        <taxon>Cottioidei</taxon>
        <taxon>Cottales</taxon>
        <taxon>Liparidae</taxon>
        <taxon>Liparis</taxon>
    </lineage>
</organism>
<dbReference type="Proteomes" id="UP000314294">
    <property type="component" value="Unassembled WGS sequence"/>
</dbReference>
<dbReference type="EMBL" id="SRLO01000754">
    <property type="protein sequence ID" value="TNN47194.1"/>
    <property type="molecule type" value="Genomic_DNA"/>
</dbReference>
<keyword evidence="2" id="KW-1185">Reference proteome</keyword>
<sequence>MSSVPSVELRTCPKLPLMLFGLLSVRSARLKEPI</sequence>
<reference evidence="1 2" key="1">
    <citation type="submission" date="2019-03" db="EMBL/GenBank/DDBJ databases">
        <title>First draft genome of Liparis tanakae, snailfish: a comprehensive survey of snailfish specific genes.</title>
        <authorList>
            <person name="Kim W."/>
            <person name="Song I."/>
            <person name="Jeong J.-H."/>
            <person name="Kim D."/>
            <person name="Kim S."/>
            <person name="Ryu S."/>
            <person name="Song J.Y."/>
            <person name="Lee S.K."/>
        </authorList>
    </citation>
    <scope>NUCLEOTIDE SEQUENCE [LARGE SCALE GENOMIC DNA]</scope>
    <source>
        <tissue evidence="1">Muscle</tissue>
    </source>
</reference>
<dbReference type="AlphaFoldDB" id="A0A4Z2G2V8"/>
<proteinExistence type="predicted"/>